<evidence type="ECO:0000256" key="3">
    <source>
        <dbReference type="ARBA" id="ARBA00022448"/>
    </source>
</evidence>
<dbReference type="WBParaSite" id="scaffold4610_cov245.g8429">
    <property type="protein sequence ID" value="scaffold4610_cov245.g8429"/>
    <property type="gene ID" value="scaffold4610_cov245.g8429"/>
</dbReference>
<dbReference type="Pfam" id="PF20667">
    <property type="entry name" value="Sec10_N"/>
    <property type="match status" value="1"/>
</dbReference>
<evidence type="ECO:0000256" key="5">
    <source>
        <dbReference type="ARBA" id="ARBA00023054"/>
    </source>
</evidence>
<dbReference type="InterPro" id="IPR013783">
    <property type="entry name" value="Ig-like_fold"/>
</dbReference>
<dbReference type="GO" id="GO:0016791">
    <property type="term" value="F:phosphatase activity"/>
    <property type="evidence" value="ECO:0007669"/>
    <property type="project" value="InterPro"/>
</dbReference>
<sequence>MTTGMETVDAAFLKNKFEEEIGSLQLLSDQFQQLDLIMQTVSAKVVHLGDQLESVHEPRARAFDALQMMRHFDEFLAEQPLHSAVFTDPDRLLESAEIITKLSSIAQELDKNKFQTVQMRISHKYDEIEQLLIEEFIRSHDRKRMREIAVILSEFKGFSRCVDGFVERIQSTAPRSENVFTDIFKLCEKAKPVIEEVFPRTQFVISKLLLNVFHGKLQDMVVATLEETKGNPELYLTNLYELYSKTFKLQGALRSLFPTNSVDPQFLPTLSQSIFGPFLVTYSKIEHKFIADKCTFILRKFYESKGHQKRSILSSGLQDLKTRLLNAEDFGGETFLSEIIAINILQEFKNAFIRCTTLCKKTESLELITAFYDMLLKFLYSEHVEYAIDLGLACIPLSEPKTEPSGNFFKIIQQSSAITHLFAKLFDDKDSVLKKRDQTLRNVEERINIGVRRQLNAIVAYVRFVFNTTQKKSDFKPEEDSNEISTICSNACSLVIKYLNKVVQNSEKCGIKDCVDGGNLQVVLSELGEHLYNTMLTHILSFGYNLPGAMLLLCDINGYKRCISSWGVPELEKKFNSLHALANLLVVVPENLPEACNSQLLKNVDRHLMNMNGRRPPTNLSDWLSFDLNSPPELIVIGLQEMDLALGSYVVDNNVKENEWLFTLQRNLPHTYRMVESSRLIGIFMAIFCKRGLKISVSDSFISSIPTGFLNLGNKGGVGISIRLNDTSICLINSHLPAGNELNKRNQDFRLISQMRFNNGFGIFDHDAVIWLGDLNYRLDTPLSYEEVIRRLQDHKFAQLFYFDQLKEQQRLRVAFNGFFEQQPSFRPTYKFDPGTHNWDTSEKKRIPAWCDRILYWIRDKNVRLEQLTYSSAEKVVFSDHKPVLSLFNLHVKKIDQDKRNAVYEQLLREVDKKQNELLPQISLSQTEFNFGTIYFDRPVVAELTIKNTGQAPTHF</sequence>
<dbReference type="InterPro" id="IPR036691">
    <property type="entry name" value="Endo/exonu/phosph_ase_sf"/>
</dbReference>
<feature type="domain" description="Inositol polyphosphate-related phosphatase" evidence="7">
    <location>
        <begin position="602"/>
        <end position="896"/>
    </location>
</feature>
<dbReference type="AlphaFoldDB" id="A0A915MLR9"/>
<dbReference type="Pfam" id="PF22669">
    <property type="entry name" value="Exo_endo_phos2"/>
    <property type="match status" value="1"/>
</dbReference>
<reference evidence="9" key="1">
    <citation type="submission" date="2022-11" db="UniProtKB">
        <authorList>
            <consortium name="WormBaseParasite"/>
        </authorList>
    </citation>
    <scope>IDENTIFICATION</scope>
</reference>
<dbReference type="GO" id="GO:0046856">
    <property type="term" value="P:phosphatidylinositol dephosphorylation"/>
    <property type="evidence" value="ECO:0007669"/>
    <property type="project" value="InterPro"/>
</dbReference>
<dbReference type="GO" id="GO:0006893">
    <property type="term" value="P:Golgi to plasma membrane transport"/>
    <property type="evidence" value="ECO:0007669"/>
    <property type="project" value="TreeGrafter"/>
</dbReference>
<dbReference type="InterPro" id="IPR048627">
    <property type="entry name" value="Sec10_HB"/>
</dbReference>
<dbReference type="Pfam" id="PF07393">
    <property type="entry name" value="Sec10_HB"/>
    <property type="match status" value="1"/>
</dbReference>
<keyword evidence="8" id="KW-1185">Reference proteome</keyword>
<evidence type="ECO:0000313" key="9">
    <source>
        <dbReference type="WBParaSite" id="scaffold4610_cov245.g8429"/>
    </source>
</evidence>
<dbReference type="PANTHER" id="PTHR12100:SF0">
    <property type="entry name" value="EXOCYST COMPLEX COMPONENT 5"/>
    <property type="match status" value="1"/>
</dbReference>
<proteinExistence type="inferred from homology"/>
<protein>
    <recommendedName>
        <fullName evidence="2">Exocyst complex component 5</fullName>
    </recommendedName>
    <alternativeName>
        <fullName evidence="6">Exocyst complex component Sec10</fullName>
    </alternativeName>
</protein>
<evidence type="ECO:0000259" key="7">
    <source>
        <dbReference type="SMART" id="SM00128"/>
    </source>
</evidence>
<evidence type="ECO:0000256" key="6">
    <source>
        <dbReference type="ARBA" id="ARBA00031471"/>
    </source>
</evidence>
<dbReference type="SUPFAM" id="SSF56219">
    <property type="entry name" value="DNase I-like"/>
    <property type="match status" value="1"/>
</dbReference>
<accession>A0A915MLR9</accession>
<dbReference type="GO" id="GO:0006887">
    <property type="term" value="P:exocytosis"/>
    <property type="evidence" value="ECO:0007669"/>
    <property type="project" value="UniProtKB-KW"/>
</dbReference>
<dbReference type="InterPro" id="IPR000300">
    <property type="entry name" value="IPPc"/>
</dbReference>
<dbReference type="GO" id="GO:0000145">
    <property type="term" value="C:exocyst"/>
    <property type="evidence" value="ECO:0007669"/>
    <property type="project" value="TreeGrafter"/>
</dbReference>
<dbReference type="SMART" id="SM00128">
    <property type="entry name" value="IPPc"/>
    <property type="match status" value="1"/>
</dbReference>
<dbReference type="Gene3D" id="2.60.40.10">
    <property type="entry name" value="Immunoglobulins"/>
    <property type="match status" value="1"/>
</dbReference>
<evidence type="ECO:0000256" key="1">
    <source>
        <dbReference type="ARBA" id="ARBA00006572"/>
    </source>
</evidence>
<keyword evidence="3" id="KW-0813">Transport</keyword>
<dbReference type="InterPro" id="IPR009976">
    <property type="entry name" value="Sec10-like"/>
</dbReference>
<dbReference type="PANTHER" id="PTHR12100">
    <property type="entry name" value="SEC10"/>
    <property type="match status" value="1"/>
</dbReference>
<comment type="similarity">
    <text evidence="1">Belongs to the SEC10 family.</text>
</comment>
<evidence type="ECO:0000313" key="8">
    <source>
        <dbReference type="Proteomes" id="UP000887561"/>
    </source>
</evidence>
<dbReference type="Gene3D" id="3.60.10.10">
    <property type="entry name" value="Endonuclease/exonuclease/phosphatase"/>
    <property type="match status" value="1"/>
</dbReference>
<keyword evidence="4" id="KW-0268">Exocytosis</keyword>
<name>A0A915MLR9_MELJA</name>
<organism evidence="8 9">
    <name type="scientific">Meloidogyne javanica</name>
    <name type="common">Root-knot nematode worm</name>
    <dbReference type="NCBI Taxonomy" id="6303"/>
    <lineage>
        <taxon>Eukaryota</taxon>
        <taxon>Metazoa</taxon>
        <taxon>Ecdysozoa</taxon>
        <taxon>Nematoda</taxon>
        <taxon>Chromadorea</taxon>
        <taxon>Rhabditida</taxon>
        <taxon>Tylenchina</taxon>
        <taxon>Tylenchomorpha</taxon>
        <taxon>Tylenchoidea</taxon>
        <taxon>Meloidogynidae</taxon>
        <taxon>Meloidogyninae</taxon>
        <taxon>Meloidogyne</taxon>
        <taxon>Meloidogyne incognita group</taxon>
    </lineage>
</organism>
<dbReference type="InterPro" id="IPR048625">
    <property type="entry name" value="Sec10_N"/>
</dbReference>
<keyword evidence="5" id="KW-0175">Coiled coil</keyword>
<dbReference type="Proteomes" id="UP000887561">
    <property type="component" value="Unplaced"/>
</dbReference>
<evidence type="ECO:0000256" key="4">
    <source>
        <dbReference type="ARBA" id="ARBA00022483"/>
    </source>
</evidence>
<evidence type="ECO:0000256" key="2">
    <source>
        <dbReference type="ARBA" id="ARBA00017524"/>
    </source>
</evidence>